<organism evidence="1 2">
    <name type="scientific">Enterobacter agglomerans</name>
    <name type="common">Erwinia herbicola</name>
    <name type="synonym">Pantoea agglomerans</name>
    <dbReference type="NCBI Taxonomy" id="549"/>
    <lineage>
        <taxon>Bacteria</taxon>
        <taxon>Pseudomonadati</taxon>
        <taxon>Pseudomonadota</taxon>
        <taxon>Gammaproteobacteria</taxon>
        <taxon>Enterobacterales</taxon>
        <taxon>Erwiniaceae</taxon>
        <taxon>Pantoea</taxon>
        <taxon>Pantoea agglomerans group</taxon>
    </lineage>
</organism>
<protein>
    <submittedName>
        <fullName evidence="1">Rod-binding protein</fullName>
    </submittedName>
</protein>
<keyword evidence="2" id="KW-1185">Reference proteome</keyword>
<dbReference type="Proteomes" id="UP000633731">
    <property type="component" value="Unassembled WGS sequence"/>
</dbReference>
<evidence type="ECO:0000313" key="1">
    <source>
        <dbReference type="EMBL" id="MBK4724676.1"/>
    </source>
</evidence>
<name>A0ACC5RJD9_ENTAG</name>
<proteinExistence type="predicted"/>
<dbReference type="EMBL" id="JAEOXF010000002">
    <property type="protein sequence ID" value="MBK4724676.1"/>
    <property type="molecule type" value="Genomic_DNA"/>
</dbReference>
<sequence length="101" mass="11026">MIKAIGVPLSAGAGDFSGRLNPKTLDDAAEQFEAMFLRQMLQEMRKSVDTLAGDNGLFSSREARTLRDFYDDALAQQLASQRSTGIAALLIQQLSSETTTR</sequence>
<gene>
    <name evidence="1" type="ORF">JJL49_05465</name>
</gene>
<comment type="caution">
    <text evidence="1">The sequence shown here is derived from an EMBL/GenBank/DDBJ whole genome shotgun (WGS) entry which is preliminary data.</text>
</comment>
<accession>A0ACC5RJD9</accession>
<evidence type="ECO:0000313" key="2">
    <source>
        <dbReference type="Proteomes" id="UP000633731"/>
    </source>
</evidence>
<reference evidence="1" key="1">
    <citation type="submission" date="2021-01" db="EMBL/GenBank/DDBJ databases">
        <title>Draft genome of Pantoea agglomerans Eh 335.</title>
        <authorList>
            <person name="Emsley S.A."/>
            <person name="Oline D.K."/>
            <person name="Saw J.H."/>
            <person name="Ushijima B."/>
            <person name="Videau P."/>
            <person name="Koyack M.J."/>
        </authorList>
    </citation>
    <scope>NUCLEOTIDE SEQUENCE</scope>
    <source>
        <strain evidence="1">Eh 335</strain>
    </source>
</reference>